<evidence type="ECO:0000256" key="2">
    <source>
        <dbReference type="ARBA" id="ARBA00012720"/>
    </source>
</evidence>
<comment type="catalytic activity">
    <reaction evidence="9">
        <text>2'-deoxyribonucleotide-(2'-deoxyribose 5'-phosphate)-2'-deoxyribonucleotide-DNA = a 3'-end 2'-deoxyribonucleotide-(2,3-dehydro-2,3-deoxyribose 5'-phosphate)-DNA + a 5'-end 5'-phospho-2'-deoxyribonucleoside-DNA + H(+)</text>
        <dbReference type="Rhea" id="RHEA:66592"/>
        <dbReference type="Rhea" id="RHEA-COMP:13180"/>
        <dbReference type="Rhea" id="RHEA-COMP:16897"/>
        <dbReference type="Rhea" id="RHEA-COMP:17067"/>
        <dbReference type="ChEBI" id="CHEBI:15378"/>
        <dbReference type="ChEBI" id="CHEBI:136412"/>
        <dbReference type="ChEBI" id="CHEBI:157695"/>
        <dbReference type="ChEBI" id="CHEBI:167181"/>
        <dbReference type="EC" id="4.2.99.18"/>
    </reaction>
</comment>
<dbReference type="SMART" id="SM00478">
    <property type="entry name" value="ENDO3c"/>
    <property type="match status" value="1"/>
</dbReference>
<dbReference type="PANTHER" id="PTHR10242:SF2">
    <property type="entry name" value="N-GLYCOSYLASE_DNA LYASE"/>
    <property type="match status" value="1"/>
</dbReference>
<dbReference type="SUPFAM" id="SSF48150">
    <property type="entry name" value="DNA-glycosylase"/>
    <property type="match status" value="1"/>
</dbReference>
<evidence type="ECO:0000256" key="8">
    <source>
        <dbReference type="ARBA" id="ARBA00023295"/>
    </source>
</evidence>
<dbReference type="SUPFAM" id="SSF55945">
    <property type="entry name" value="TATA-box binding protein-like"/>
    <property type="match status" value="1"/>
</dbReference>
<dbReference type="Pfam" id="PF00730">
    <property type="entry name" value="HhH-GPD"/>
    <property type="match status" value="1"/>
</dbReference>
<sequence length="279" mass="32142">MSDKFTIKLNDLNLKQIADSGQIFRMNEEEEGLYRVWFREYTTLVEEKDGSFVFHCGEEEFNKVWYDYFDLGLDYAKVKALVDVEDEYLKTAIKHGYGIRILRQDLWEIIISFIVSQNNNIPRIKNSIAKLCALTKDGSFPSATVLSQVSVEELHSYGLGYRDEYIHRLALKTVKGEFVPESLIGLSYEEAKKALMAEHGIGKKVADCICVFGLHHLDAFPIDTHVKQILAAHYKDGFPFHRYEGYAAIMQQYMFYHDLLNSKKAAKTSPQKVKKTKSK</sequence>
<evidence type="ECO:0000256" key="7">
    <source>
        <dbReference type="ARBA" id="ARBA00023268"/>
    </source>
</evidence>
<keyword evidence="12" id="KW-1185">Reference proteome</keyword>
<dbReference type="InterPro" id="IPR011257">
    <property type="entry name" value="DNA_glycosylase"/>
</dbReference>
<dbReference type="Proteomes" id="UP000604730">
    <property type="component" value="Unassembled WGS sequence"/>
</dbReference>
<dbReference type="InterPro" id="IPR012904">
    <property type="entry name" value="OGG_N"/>
</dbReference>
<evidence type="ECO:0000256" key="5">
    <source>
        <dbReference type="ARBA" id="ARBA00023204"/>
    </source>
</evidence>
<evidence type="ECO:0000256" key="3">
    <source>
        <dbReference type="ARBA" id="ARBA00022763"/>
    </source>
</evidence>
<dbReference type="InterPro" id="IPR052054">
    <property type="entry name" value="Oxidative_DNA_repair_enzyme"/>
</dbReference>
<evidence type="ECO:0000256" key="1">
    <source>
        <dbReference type="ARBA" id="ARBA00010679"/>
    </source>
</evidence>
<evidence type="ECO:0000256" key="9">
    <source>
        <dbReference type="ARBA" id="ARBA00044632"/>
    </source>
</evidence>
<keyword evidence="6" id="KW-0456">Lyase</keyword>
<protein>
    <recommendedName>
        <fullName evidence="2">DNA-(apurinic or apyrimidinic site) lyase</fullName>
        <ecNumber evidence="2">4.2.99.18</ecNumber>
    </recommendedName>
</protein>
<keyword evidence="8" id="KW-0326">Glycosidase</keyword>
<comment type="caution">
    <text evidence="11">The sequence shown here is derived from an EMBL/GenBank/DDBJ whole genome shotgun (WGS) entry which is preliminary data.</text>
</comment>
<comment type="similarity">
    <text evidence="1">Belongs to the type-1 OGG1 family.</text>
</comment>
<dbReference type="Gene3D" id="1.10.1670.10">
    <property type="entry name" value="Helix-hairpin-Helix base-excision DNA repair enzymes (C-terminal)"/>
    <property type="match status" value="1"/>
</dbReference>
<keyword evidence="7" id="KW-0511">Multifunctional enzyme</keyword>
<dbReference type="CDD" id="cd00056">
    <property type="entry name" value="ENDO3c"/>
    <property type="match status" value="1"/>
</dbReference>
<reference evidence="11 12" key="1">
    <citation type="submission" date="2021-01" db="EMBL/GenBank/DDBJ databases">
        <title>Isolation and description of Catonella massiliensis sp. nov., a novel Catonella species, isolated from a stable periodontitis subject.</title>
        <authorList>
            <person name="Antezack A."/>
            <person name="Boxberger M."/>
            <person name="La Scola B."/>
            <person name="Monnet-Corti V."/>
        </authorList>
    </citation>
    <scope>NUCLEOTIDE SEQUENCE [LARGE SCALE GENOMIC DNA]</scope>
    <source>
        <strain evidence="11 12">Marseille-Q4567</strain>
    </source>
</reference>
<dbReference type="InterPro" id="IPR023170">
    <property type="entry name" value="HhH_base_excis_C"/>
</dbReference>
<dbReference type="PANTHER" id="PTHR10242">
    <property type="entry name" value="8-OXOGUANINE DNA GLYCOSYLASE"/>
    <property type="match status" value="1"/>
</dbReference>
<dbReference type="InterPro" id="IPR003265">
    <property type="entry name" value="HhH-GPD_domain"/>
</dbReference>
<gene>
    <name evidence="11" type="ORF">JJN12_03080</name>
</gene>
<evidence type="ECO:0000256" key="4">
    <source>
        <dbReference type="ARBA" id="ARBA00022801"/>
    </source>
</evidence>
<name>A0ABS1IYG6_9FIRM</name>
<organism evidence="11 12">
    <name type="scientific">Catonella massiliensis</name>
    <dbReference type="NCBI Taxonomy" id="2799636"/>
    <lineage>
        <taxon>Bacteria</taxon>
        <taxon>Bacillati</taxon>
        <taxon>Bacillota</taxon>
        <taxon>Clostridia</taxon>
        <taxon>Lachnospirales</taxon>
        <taxon>Lachnospiraceae</taxon>
        <taxon>Catonella</taxon>
    </lineage>
</organism>
<dbReference type="EMBL" id="JAEPRJ010000001">
    <property type="protein sequence ID" value="MBK5896770.1"/>
    <property type="molecule type" value="Genomic_DNA"/>
</dbReference>
<evidence type="ECO:0000259" key="10">
    <source>
        <dbReference type="SMART" id="SM00478"/>
    </source>
</evidence>
<keyword evidence="3" id="KW-0227">DNA damage</keyword>
<accession>A0ABS1IYG6</accession>
<proteinExistence type="inferred from homology"/>
<dbReference type="EC" id="4.2.99.18" evidence="2"/>
<feature type="domain" description="HhH-GPD" evidence="10">
    <location>
        <begin position="115"/>
        <end position="259"/>
    </location>
</feature>
<dbReference type="Gene3D" id="3.30.310.260">
    <property type="match status" value="1"/>
</dbReference>
<keyword evidence="4" id="KW-0378">Hydrolase</keyword>
<dbReference type="Gene3D" id="1.10.340.30">
    <property type="entry name" value="Hypothetical protein, domain 2"/>
    <property type="match status" value="1"/>
</dbReference>
<dbReference type="Pfam" id="PF07934">
    <property type="entry name" value="OGG_N"/>
    <property type="match status" value="1"/>
</dbReference>
<keyword evidence="5" id="KW-0234">DNA repair</keyword>
<evidence type="ECO:0000313" key="12">
    <source>
        <dbReference type="Proteomes" id="UP000604730"/>
    </source>
</evidence>
<dbReference type="RefSeq" id="WP_208428323.1">
    <property type="nucleotide sequence ID" value="NZ_JAEPRJ010000001.1"/>
</dbReference>
<evidence type="ECO:0000256" key="6">
    <source>
        <dbReference type="ARBA" id="ARBA00023239"/>
    </source>
</evidence>
<evidence type="ECO:0000313" key="11">
    <source>
        <dbReference type="EMBL" id="MBK5896770.1"/>
    </source>
</evidence>